<evidence type="ECO:0000313" key="3">
    <source>
        <dbReference type="EMBL" id="KAK7084479.1"/>
    </source>
</evidence>
<dbReference type="Proteomes" id="UP001381693">
    <property type="component" value="Unassembled WGS sequence"/>
</dbReference>
<evidence type="ECO:0000313" key="4">
    <source>
        <dbReference type="Proteomes" id="UP001381693"/>
    </source>
</evidence>
<keyword evidence="4" id="KW-1185">Reference proteome</keyword>
<feature type="region of interest" description="Disordered" evidence="1">
    <location>
        <begin position="54"/>
        <end position="99"/>
    </location>
</feature>
<comment type="caution">
    <text evidence="3">The sequence shown here is derived from an EMBL/GenBank/DDBJ whole genome shotgun (WGS) entry which is preliminary data.</text>
</comment>
<sequence length="113" mass="11964">MAQDKRNGCLTGMLTVIFAACVVSGVISFIVWSPCREDWPEEPEAANAGMLFRDLDNAGDGPTAHPHAPPSIVLSSLAKGSGSMEPRHSGPPLRPLASPVLPSYLADRRATLL</sequence>
<keyword evidence="2" id="KW-0812">Transmembrane</keyword>
<organism evidence="3 4">
    <name type="scientific">Halocaridina rubra</name>
    <name type="common">Hawaiian red shrimp</name>
    <dbReference type="NCBI Taxonomy" id="373956"/>
    <lineage>
        <taxon>Eukaryota</taxon>
        <taxon>Metazoa</taxon>
        <taxon>Ecdysozoa</taxon>
        <taxon>Arthropoda</taxon>
        <taxon>Crustacea</taxon>
        <taxon>Multicrustacea</taxon>
        <taxon>Malacostraca</taxon>
        <taxon>Eumalacostraca</taxon>
        <taxon>Eucarida</taxon>
        <taxon>Decapoda</taxon>
        <taxon>Pleocyemata</taxon>
        <taxon>Caridea</taxon>
        <taxon>Atyoidea</taxon>
        <taxon>Atyidae</taxon>
        <taxon>Halocaridina</taxon>
    </lineage>
</organism>
<evidence type="ECO:0000256" key="2">
    <source>
        <dbReference type="SAM" id="Phobius"/>
    </source>
</evidence>
<keyword evidence="2" id="KW-1133">Transmembrane helix</keyword>
<keyword evidence="2" id="KW-0472">Membrane</keyword>
<dbReference type="PROSITE" id="PS51257">
    <property type="entry name" value="PROKAR_LIPOPROTEIN"/>
    <property type="match status" value="1"/>
</dbReference>
<name>A0AAN8XRL7_HALRR</name>
<protein>
    <submittedName>
        <fullName evidence="3">Uncharacterized protein</fullName>
    </submittedName>
</protein>
<accession>A0AAN8XRL7</accession>
<gene>
    <name evidence="3" type="ORF">SK128_013495</name>
</gene>
<feature type="transmembrane region" description="Helical" evidence="2">
    <location>
        <begin position="12"/>
        <end position="32"/>
    </location>
</feature>
<proteinExistence type="predicted"/>
<dbReference type="AlphaFoldDB" id="A0AAN8XRL7"/>
<reference evidence="3 4" key="1">
    <citation type="submission" date="2023-11" db="EMBL/GenBank/DDBJ databases">
        <title>Halocaridina rubra genome assembly.</title>
        <authorList>
            <person name="Smith C."/>
        </authorList>
    </citation>
    <scope>NUCLEOTIDE SEQUENCE [LARGE SCALE GENOMIC DNA]</scope>
    <source>
        <strain evidence="3">EP-1</strain>
        <tissue evidence="3">Whole</tissue>
    </source>
</reference>
<evidence type="ECO:0000256" key="1">
    <source>
        <dbReference type="SAM" id="MobiDB-lite"/>
    </source>
</evidence>
<dbReference type="EMBL" id="JAXCGZ010002075">
    <property type="protein sequence ID" value="KAK7084479.1"/>
    <property type="molecule type" value="Genomic_DNA"/>
</dbReference>